<protein>
    <submittedName>
        <fullName evidence="2">Uncharacterized protein</fullName>
    </submittedName>
</protein>
<reference evidence="2 3" key="1">
    <citation type="submission" date="2023-01" db="EMBL/GenBank/DDBJ databases">
        <title>Analysis of 21 Apiospora genomes using comparative genomics revels a genus with tremendous synthesis potential of carbohydrate active enzymes and secondary metabolites.</title>
        <authorList>
            <person name="Sorensen T."/>
        </authorList>
    </citation>
    <scope>NUCLEOTIDE SEQUENCE [LARGE SCALE GENOMIC DNA]</scope>
    <source>
        <strain evidence="2 3">CBS 83171</strain>
    </source>
</reference>
<feature type="compositionally biased region" description="Basic residues" evidence="1">
    <location>
        <begin position="34"/>
        <end position="46"/>
    </location>
</feature>
<dbReference type="EMBL" id="JAQQWM010000008">
    <property type="protein sequence ID" value="KAK8053517.1"/>
    <property type="molecule type" value="Genomic_DNA"/>
</dbReference>
<proteinExistence type="predicted"/>
<feature type="region of interest" description="Disordered" evidence="1">
    <location>
        <begin position="19"/>
        <end position="46"/>
    </location>
</feature>
<accession>A0ABR1U3P4</accession>
<organism evidence="2 3">
    <name type="scientific">Apiospora saccharicola</name>
    <dbReference type="NCBI Taxonomy" id="335842"/>
    <lineage>
        <taxon>Eukaryota</taxon>
        <taxon>Fungi</taxon>
        <taxon>Dikarya</taxon>
        <taxon>Ascomycota</taxon>
        <taxon>Pezizomycotina</taxon>
        <taxon>Sordariomycetes</taxon>
        <taxon>Xylariomycetidae</taxon>
        <taxon>Amphisphaeriales</taxon>
        <taxon>Apiosporaceae</taxon>
        <taxon>Apiospora</taxon>
    </lineage>
</organism>
<evidence type="ECO:0000313" key="2">
    <source>
        <dbReference type="EMBL" id="KAK8053517.1"/>
    </source>
</evidence>
<name>A0ABR1U3P4_9PEZI</name>
<sequence>MASGRYNLRSTPSRVAATRAARELGIPASEARRNVRARPAPRRQQPRRISLVGAWAPENIAQTVREERLRHQTNNYHIIIQTRPYENLDRPQVEVIRHTIPSLPEGQDQHRPYSVQQLAYQRLYSIHDNELGVFVYHYKRDARRNIIATWFGRICVSLYDLDLCGTIWENPGVFNYIQMLKHTSDEDLHLRGVINGRHIYTFDCRTRQYAWKIPRFV</sequence>
<evidence type="ECO:0000313" key="3">
    <source>
        <dbReference type="Proteomes" id="UP001446871"/>
    </source>
</evidence>
<dbReference type="Proteomes" id="UP001446871">
    <property type="component" value="Unassembled WGS sequence"/>
</dbReference>
<gene>
    <name evidence="2" type="ORF">PG996_012818</name>
</gene>
<comment type="caution">
    <text evidence="2">The sequence shown here is derived from an EMBL/GenBank/DDBJ whole genome shotgun (WGS) entry which is preliminary data.</text>
</comment>
<keyword evidence="3" id="KW-1185">Reference proteome</keyword>
<evidence type="ECO:0000256" key="1">
    <source>
        <dbReference type="SAM" id="MobiDB-lite"/>
    </source>
</evidence>